<dbReference type="AlphaFoldDB" id="A0A381WFC8"/>
<evidence type="ECO:0000313" key="1">
    <source>
        <dbReference type="EMBL" id="SVA51175.1"/>
    </source>
</evidence>
<dbReference type="EMBL" id="UINC01011621">
    <property type="protein sequence ID" value="SVA51175.1"/>
    <property type="molecule type" value="Genomic_DNA"/>
</dbReference>
<reference evidence="1" key="1">
    <citation type="submission" date="2018-05" db="EMBL/GenBank/DDBJ databases">
        <authorList>
            <person name="Lanie J.A."/>
            <person name="Ng W.-L."/>
            <person name="Kazmierczak K.M."/>
            <person name="Andrzejewski T.M."/>
            <person name="Davidsen T.M."/>
            <person name="Wayne K.J."/>
            <person name="Tettelin H."/>
            <person name="Glass J.I."/>
            <person name="Rusch D."/>
            <person name="Podicherti R."/>
            <person name="Tsui H.-C.T."/>
            <person name="Winkler M.E."/>
        </authorList>
    </citation>
    <scope>NUCLEOTIDE SEQUENCE</scope>
</reference>
<gene>
    <name evidence="1" type="ORF">METZ01_LOCUS104029</name>
</gene>
<name>A0A381WFC8_9ZZZZ</name>
<sequence>MIQCDVLFDLVDRETSKRHSGWFHVRMSPSTRLDDADRAQELGALTRQRC</sequence>
<proteinExistence type="predicted"/>
<protein>
    <submittedName>
        <fullName evidence="1">Uncharacterized protein</fullName>
    </submittedName>
</protein>
<organism evidence="1">
    <name type="scientific">marine metagenome</name>
    <dbReference type="NCBI Taxonomy" id="408172"/>
    <lineage>
        <taxon>unclassified sequences</taxon>
        <taxon>metagenomes</taxon>
        <taxon>ecological metagenomes</taxon>
    </lineage>
</organism>
<accession>A0A381WFC8</accession>